<dbReference type="Proteomes" id="UP000799755">
    <property type="component" value="Unassembled WGS sequence"/>
</dbReference>
<reference evidence="1" key="1">
    <citation type="journal article" date="2020" name="Stud. Mycol.">
        <title>101 Dothideomycetes genomes: a test case for predicting lifestyles and emergence of pathogens.</title>
        <authorList>
            <person name="Haridas S."/>
            <person name="Albert R."/>
            <person name="Binder M."/>
            <person name="Bloem J."/>
            <person name="Labutti K."/>
            <person name="Salamov A."/>
            <person name="Andreopoulos B."/>
            <person name="Baker S."/>
            <person name="Barry K."/>
            <person name="Bills G."/>
            <person name="Bluhm B."/>
            <person name="Cannon C."/>
            <person name="Castanera R."/>
            <person name="Culley D."/>
            <person name="Daum C."/>
            <person name="Ezra D."/>
            <person name="Gonzalez J."/>
            <person name="Henrissat B."/>
            <person name="Kuo A."/>
            <person name="Liang C."/>
            <person name="Lipzen A."/>
            <person name="Lutzoni F."/>
            <person name="Magnuson J."/>
            <person name="Mondo S."/>
            <person name="Nolan M."/>
            <person name="Ohm R."/>
            <person name="Pangilinan J."/>
            <person name="Park H.-J."/>
            <person name="Ramirez L."/>
            <person name="Alfaro M."/>
            <person name="Sun H."/>
            <person name="Tritt A."/>
            <person name="Yoshinaga Y."/>
            <person name="Zwiers L.-H."/>
            <person name="Turgeon B."/>
            <person name="Goodwin S."/>
            <person name="Spatafora J."/>
            <person name="Crous P."/>
            <person name="Grigoriev I."/>
        </authorList>
    </citation>
    <scope>NUCLEOTIDE SEQUENCE</scope>
    <source>
        <strain evidence="1">ATCC 200398</strain>
    </source>
</reference>
<evidence type="ECO:0000313" key="2">
    <source>
        <dbReference type="Proteomes" id="UP000799755"/>
    </source>
</evidence>
<protein>
    <submittedName>
        <fullName evidence="1">Uncharacterized protein</fullName>
    </submittedName>
</protein>
<organism evidence="1 2">
    <name type="scientific">Lindgomyces ingoldianus</name>
    <dbReference type="NCBI Taxonomy" id="673940"/>
    <lineage>
        <taxon>Eukaryota</taxon>
        <taxon>Fungi</taxon>
        <taxon>Dikarya</taxon>
        <taxon>Ascomycota</taxon>
        <taxon>Pezizomycotina</taxon>
        <taxon>Dothideomycetes</taxon>
        <taxon>Pleosporomycetidae</taxon>
        <taxon>Pleosporales</taxon>
        <taxon>Lindgomycetaceae</taxon>
        <taxon>Lindgomyces</taxon>
    </lineage>
</organism>
<dbReference type="EMBL" id="MU003520">
    <property type="protein sequence ID" value="KAF2467405.1"/>
    <property type="molecule type" value="Genomic_DNA"/>
</dbReference>
<evidence type="ECO:0000313" key="1">
    <source>
        <dbReference type="EMBL" id="KAF2467405.1"/>
    </source>
</evidence>
<sequence length="460" mass="49520">MGGQALKAAFASRFPQGESRSQDELFRVLVAMRRLKTWGLLSWASGCHHPGGAGKGPSTRTKRMPAPINPFANLPHSHPCGSIKHPLTYSPGWKMHVAGVVPLAVSIEARPQNMVGQRAKSRNTTLAMSLSANAPSAQEDELRCRGERFQSGLYLVTSIISAPPSTGMSVRCKSLEKGNQGPEAELHETPNDATAVAQSYNPSPQVSQKGNANCGEHKAPREFTETASLLRFLITTTEWGVHGVLHGEVTAHSRRNSEGRFPSQVSGGKIGARERSSLAQFLSSEKPQMLDASTIVRFGTRWRSCERPPQGLSVGGSLGSKSFEKSARIVRIVRYACWKISIGSEEEQVSAFINSSLPACSGRPTGSPSWVVAFEDNILVLEASSMIHSSAATDEGEWTEGNASFELCEALCIMSAQEAVNRRWLQLVNASRERCKPQDDAASCTGGESHGASYIAGSDT</sequence>
<accession>A0ACB6QMS1</accession>
<keyword evidence="2" id="KW-1185">Reference proteome</keyword>
<comment type="caution">
    <text evidence="1">The sequence shown here is derived from an EMBL/GenBank/DDBJ whole genome shotgun (WGS) entry which is preliminary data.</text>
</comment>
<name>A0ACB6QMS1_9PLEO</name>
<proteinExistence type="predicted"/>
<gene>
    <name evidence="1" type="ORF">BDR25DRAFT_395219</name>
</gene>